<dbReference type="InterPro" id="IPR035906">
    <property type="entry name" value="MetI-like_sf"/>
</dbReference>
<keyword evidence="6 7" id="KW-0472">Membrane</keyword>
<evidence type="ECO:0000256" key="5">
    <source>
        <dbReference type="ARBA" id="ARBA00022989"/>
    </source>
</evidence>
<feature type="transmembrane region" description="Helical" evidence="7">
    <location>
        <begin position="110"/>
        <end position="130"/>
    </location>
</feature>
<dbReference type="GO" id="GO:0005886">
    <property type="term" value="C:plasma membrane"/>
    <property type="evidence" value="ECO:0007669"/>
    <property type="project" value="UniProtKB-SubCell"/>
</dbReference>
<feature type="transmembrane region" description="Helical" evidence="7">
    <location>
        <begin position="142"/>
        <end position="163"/>
    </location>
</feature>
<dbReference type="PROSITE" id="PS50928">
    <property type="entry name" value="ABC_TM1"/>
    <property type="match status" value="1"/>
</dbReference>
<evidence type="ECO:0000256" key="8">
    <source>
        <dbReference type="SAM" id="MobiDB-lite"/>
    </source>
</evidence>
<keyword evidence="3" id="KW-1003">Cell membrane</keyword>
<feature type="domain" description="ABC transmembrane type-1" evidence="9">
    <location>
        <begin position="99"/>
        <end position="283"/>
    </location>
</feature>
<dbReference type="InterPro" id="IPR000515">
    <property type="entry name" value="MetI-like"/>
</dbReference>
<evidence type="ECO:0000256" key="6">
    <source>
        <dbReference type="ARBA" id="ARBA00023136"/>
    </source>
</evidence>
<evidence type="ECO:0000256" key="3">
    <source>
        <dbReference type="ARBA" id="ARBA00022475"/>
    </source>
</evidence>
<reference evidence="10 11" key="1">
    <citation type="submission" date="2019-10" db="EMBL/GenBank/DDBJ databases">
        <title>Genomic analysis of Raineyella sp. CBA3103.</title>
        <authorList>
            <person name="Roh S.W."/>
        </authorList>
    </citation>
    <scope>NUCLEOTIDE SEQUENCE [LARGE SCALE GENOMIC DNA]</scope>
    <source>
        <strain evidence="10 11">CBA3103</strain>
    </source>
</reference>
<dbReference type="Proteomes" id="UP000386847">
    <property type="component" value="Chromosome"/>
</dbReference>
<dbReference type="FunFam" id="1.10.3720.10:FF:000003">
    <property type="entry name" value="Aliphatic sulfonate ABC transporter permease"/>
    <property type="match status" value="1"/>
</dbReference>
<dbReference type="PANTHER" id="PTHR30151:SF38">
    <property type="entry name" value="ALIPHATIC SULFONATES TRANSPORT PERMEASE PROTEIN SSUC-RELATED"/>
    <property type="match status" value="1"/>
</dbReference>
<evidence type="ECO:0000256" key="7">
    <source>
        <dbReference type="RuleBase" id="RU363032"/>
    </source>
</evidence>
<evidence type="ECO:0000313" key="10">
    <source>
        <dbReference type="EMBL" id="QGF23068.1"/>
    </source>
</evidence>
<accession>A0A5Q2F8R7</accession>
<feature type="transmembrane region" description="Helical" evidence="7">
    <location>
        <begin position="169"/>
        <end position="188"/>
    </location>
</feature>
<name>A0A5Q2F8R7_9ACTN</name>
<keyword evidence="11" id="KW-1185">Reference proteome</keyword>
<dbReference type="AlphaFoldDB" id="A0A5Q2F8R7"/>
<comment type="subcellular location">
    <subcellularLocation>
        <location evidence="1 7">Cell membrane</location>
        <topology evidence="1 7">Multi-pass membrane protein</topology>
    </subcellularLocation>
</comment>
<protein>
    <submittedName>
        <fullName evidence="10">ABC transporter permease subunit</fullName>
    </submittedName>
</protein>
<keyword evidence="5 7" id="KW-1133">Transmembrane helix</keyword>
<comment type="similarity">
    <text evidence="7">Belongs to the binding-protein-dependent transport system permease family.</text>
</comment>
<feature type="region of interest" description="Disordered" evidence="8">
    <location>
        <begin position="26"/>
        <end position="47"/>
    </location>
</feature>
<dbReference type="CDD" id="cd06261">
    <property type="entry name" value="TM_PBP2"/>
    <property type="match status" value="1"/>
</dbReference>
<organism evidence="10 11">
    <name type="scientific">Raineyella fluvialis</name>
    <dbReference type="NCBI Taxonomy" id="2662261"/>
    <lineage>
        <taxon>Bacteria</taxon>
        <taxon>Bacillati</taxon>
        <taxon>Actinomycetota</taxon>
        <taxon>Actinomycetes</taxon>
        <taxon>Propionibacteriales</taxon>
        <taxon>Propionibacteriaceae</taxon>
        <taxon>Raineyella</taxon>
    </lineage>
</organism>
<feature type="transmembrane region" description="Helical" evidence="7">
    <location>
        <begin position="259"/>
        <end position="279"/>
    </location>
</feature>
<dbReference type="PANTHER" id="PTHR30151">
    <property type="entry name" value="ALKANE SULFONATE ABC TRANSPORTER-RELATED, MEMBRANE SUBUNIT"/>
    <property type="match status" value="1"/>
</dbReference>
<sequence length="300" mass="32147">MSRSDMTTILTRPDVASATPIPVTVRPRGAATSSSADQVVRRHRDRHRHRMAPPRWLSLLVLVLGWQVTGSTGLLPGDVLATPATIAATAWQLLTNGQLIDALGVSLGRVGIGLVTGLLAGTVLGLLTGLSRWGDALVDPPLQALRTLPHLGLVPLFILWFGIGEFPKVLLIALGVMFPIYLNLHSAVRGVDRALLEVAAVNGLGRWRTLREVILPSVTAPWLVALRQALAIAWLTLIVSEQVNASAGLGYLINNARDFLQTDVIVVGLVVYAVLGLVSDGIVRGAEHRFLAWRAGTVLR</sequence>
<evidence type="ECO:0000256" key="2">
    <source>
        <dbReference type="ARBA" id="ARBA00022448"/>
    </source>
</evidence>
<gene>
    <name evidence="10" type="ORF">Rai3103_04620</name>
</gene>
<dbReference type="Gene3D" id="1.10.3720.10">
    <property type="entry name" value="MetI-like"/>
    <property type="match status" value="1"/>
</dbReference>
<keyword evidence="4 7" id="KW-0812">Transmembrane</keyword>
<proteinExistence type="inferred from homology"/>
<keyword evidence="2 7" id="KW-0813">Transport</keyword>
<evidence type="ECO:0000256" key="1">
    <source>
        <dbReference type="ARBA" id="ARBA00004651"/>
    </source>
</evidence>
<dbReference type="Pfam" id="PF00528">
    <property type="entry name" value="BPD_transp_1"/>
    <property type="match status" value="1"/>
</dbReference>
<evidence type="ECO:0000259" key="9">
    <source>
        <dbReference type="PROSITE" id="PS50928"/>
    </source>
</evidence>
<dbReference type="SUPFAM" id="SSF161098">
    <property type="entry name" value="MetI-like"/>
    <property type="match status" value="1"/>
</dbReference>
<evidence type="ECO:0000313" key="11">
    <source>
        <dbReference type="Proteomes" id="UP000386847"/>
    </source>
</evidence>
<evidence type="ECO:0000256" key="4">
    <source>
        <dbReference type="ARBA" id="ARBA00022692"/>
    </source>
</evidence>
<dbReference type="GO" id="GO:0042918">
    <property type="term" value="P:alkanesulfonate transmembrane transport"/>
    <property type="evidence" value="ECO:0007669"/>
    <property type="project" value="UniProtKB-ARBA"/>
</dbReference>
<dbReference type="EMBL" id="CP045725">
    <property type="protein sequence ID" value="QGF23068.1"/>
    <property type="molecule type" value="Genomic_DNA"/>
</dbReference>
<dbReference type="KEGG" id="rain:Rai3103_04620"/>